<organism evidence="1">
    <name type="scientific">bioreactor metagenome</name>
    <dbReference type="NCBI Taxonomy" id="1076179"/>
    <lineage>
        <taxon>unclassified sequences</taxon>
        <taxon>metagenomes</taxon>
        <taxon>ecological metagenomes</taxon>
    </lineage>
</organism>
<dbReference type="AntiFam" id="ANF00095">
    <property type="entry name" value="Shadow ORF (opposite ABC transporters)"/>
</dbReference>
<dbReference type="EMBL" id="VSSQ01047553">
    <property type="protein sequence ID" value="MPN01561.1"/>
    <property type="molecule type" value="Genomic_DNA"/>
</dbReference>
<protein>
    <submittedName>
        <fullName evidence="1">Uncharacterized protein</fullName>
    </submittedName>
</protein>
<name>A0A645EHZ4_9ZZZZ</name>
<accession>A0A645EHZ4</accession>
<reference evidence="1" key="1">
    <citation type="submission" date="2019-08" db="EMBL/GenBank/DDBJ databases">
        <authorList>
            <person name="Kucharzyk K."/>
            <person name="Murdoch R.W."/>
            <person name="Higgins S."/>
            <person name="Loffler F."/>
        </authorList>
    </citation>
    <scope>NUCLEOTIDE SEQUENCE</scope>
</reference>
<evidence type="ECO:0000313" key="1">
    <source>
        <dbReference type="EMBL" id="MPN01561.1"/>
    </source>
</evidence>
<proteinExistence type="predicted"/>
<gene>
    <name evidence="1" type="ORF">SDC9_148770</name>
</gene>
<sequence>MNERIGTSNLSRPHKCCIVSVGPSPTKILPDGTAEQQRLLRDDRNSVSQYLLVQARHVATVDQNPAFPDIIQTWDEVDQSGFSRTGRSDDSNGLTRCDMDVHVVQRIFAAPGIGKGDMFKENVAFDIRRQRAVRSRLSRLLLQHFPDALGGCDRPHRCVYHIGNHRDGEKDLRHVVDRRHEFADLRCVVMLRYPKQDHDTEIDG</sequence>
<dbReference type="AlphaFoldDB" id="A0A645EHZ4"/>
<comment type="caution">
    <text evidence="1">The sequence shown here is derived from an EMBL/GenBank/DDBJ whole genome shotgun (WGS) entry which is preliminary data.</text>
</comment>